<reference evidence="3 4" key="1">
    <citation type="submission" date="2023-02" db="EMBL/GenBank/DDBJ databases">
        <title>Genome sequence of Shewanella metallivivens ER-Te-42B-Light, sp. nov., enriched from sulfide tube worms (Riftia pachyptila) isolated from Explorer Ridge in the Pacific Ocean.</title>
        <authorList>
            <person name="Maltman C."/>
            <person name="Kuzyk S.B."/>
            <person name="Kyndt J.A."/>
            <person name="Yurkov V."/>
        </authorList>
    </citation>
    <scope>NUCLEOTIDE SEQUENCE [LARGE SCALE GENOMIC DNA]</scope>
    <source>
        <strain evidence="3 4">ER-Te-42B-Light</strain>
    </source>
</reference>
<feature type="chain" id="PRO_5046782923" evidence="2">
    <location>
        <begin position="20"/>
        <end position="55"/>
    </location>
</feature>
<keyword evidence="1" id="KW-1133">Transmembrane helix</keyword>
<comment type="caution">
    <text evidence="3">The sequence shown here is derived from an EMBL/GenBank/DDBJ whole genome shotgun (WGS) entry which is preliminary data.</text>
</comment>
<proteinExistence type="predicted"/>
<keyword evidence="4" id="KW-1185">Reference proteome</keyword>
<protein>
    <submittedName>
        <fullName evidence="3">Uncharacterized protein</fullName>
    </submittedName>
</protein>
<dbReference type="EMBL" id="JAQQPZ010000002">
    <property type="protein sequence ID" value="MDD8058399.1"/>
    <property type="molecule type" value="Genomic_DNA"/>
</dbReference>
<evidence type="ECO:0000313" key="3">
    <source>
        <dbReference type="EMBL" id="MDD8058399.1"/>
    </source>
</evidence>
<feature type="transmembrane region" description="Helical" evidence="1">
    <location>
        <begin position="29"/>
        <end position="50"/>
    </location>
</feature>
<gene>
    <name evidence="3" type="ORF">PQR79_04550</name>
</gene>
<feature type="signal peptide" evidence="2">
    <location>
        <begin position="1"/>
        <end position="19"/>
    </location>
</feature>
<keyword evidence="1" id="KW-0472">Membrane</keyword>
<keyword evidence="2" id="KW-0732">Signal</keyword>
<dbReference type="RefSeq" id="WP_238103858.1">
    <property type="nucleotide sequence ID" value="NZ_JAQQPZ010000002.1"/>
</dbReference>
<keyword evidence="1" id="KW-0812">Transmembrane</keyword>
<sequence length="55" mass="5978">MKYLSLAFILAATPTLAMAHEGHGGVGLFHHLMDLAPAIALVAIVAFIYWKRSNK</sequence>
<evidence type="ECO:0000256" key="1">
    <source>
        <dbReference type="SAM" id="Phobius"/>
    </source>
</evidence>
<dbReference type="Proteomes" id="UP001213691">
    <property type="component" value="Unassembled WGS sequence"/>
</dbReference>
<evidence type="ECO:0000256" key="2">
    <source>
        <dbReference type="SAM" id="SignalP"/>
    </source>
</evidence>
<accession>A0ABT5TIL9</accession>
<organism evidence="3 4">
    <name type="scientific">Shewanella metallivivens</name>
    <dbReference type="NCBI Taxonomy" id="2872342"/>
    <lineage>
        <taxon>Bacteria</taxon>
        <taxon>Pseudomonadati</taxon>
        <taxon>Pseudomonadota</taxon>
        <taxon>Gammaproteobacteria</taxon>
        <taxon>Alteromonadales</taxon>
        <taxon>Shewanellaceae</taxon>
        <taxon>Shewanella</taxon>
    </lineage>
</organism>
<evidence type="ECO:0000313" key="4">
    <source>
        <dbReference type="Proteomes" id="UP001213691"/>
    </source>
</evidence>
<name>A0ABT5TIL9_9GAMM</name>